<dbReference type="RefSeq" id="WP_104716201.1">
    <property type="nucleotide sequence ID" value="NZ_PTRA01000012.1"/>
</dbReference>
<dbReference type="InterPro" id="IPR009722">
    <property type="entry name" value="YjiK/CarP"/>
</dbReference>
<dbReference type="Proteomes" id="UP000239590">
    <property type="component" value="Unassembled WGS sequence"/>
</dbReference>
<comment type="caution">
    <text evidence="6">The sequence shown here is derived from an EMBL/GenBank/DDBJ whole genome shotgun (WGS) entry which is preliminary data.</text>
</comment>
<sequence>MHSTLNKTAPLLGCLLAFSLFSACQSPKKEKKTKETVAVQAHTLKPLDYDLQHPVKVSSLPPVLKEISGITYVKPGQLAAINDEQGDLFLINYQTGKMTEQRIWGNAGDYEDIVYHEGKFYVLRSDGQLFIFTLNQTYLPGGVISGESKSIKTFNLQLPGQNEVEGLTFDSKTGWFFVAAKETKNAKNERYVYFYDQQKNASWKGIVLRKKSFEEVGLTGKDTEFKPSAIATHPQTKEVYILASVGHKLLVLDRKGGNFVAIEKLDPKVFEQPEGICFAPDGTLFLSSEGKKGPGKIWQFKPRTE</sequence>
<dbReference type="SUPFAM" id="SSF101898">
    <property type="entry name" value="NHL repeat"/>
    <property type="match status" value="1"/>
</dbReference>
<evidence type="ECO:0000256" key="3">
    <source>
        <dbReference type="ARBA" id="ARBA00022475"/>
    </source>
</evidence>
<keyword evidence="7" id="KW-1185">Reference proteome</keyword>
<evidence type="ECO:0000256" key="2">
    <source>
        <dbReference type="ARBA" id="ARBA00009852"/>
    </source>
</evidence>
<organism evidence="6 7">
    <name type="scientific">Siphonobacter curvatus</name>
    <dbReference type="NCBI Taxonomy" id="2094562"/>
    <lineage>
        <taxon>Bacteria</taxon>
        <taxon>Pseudomonadati</taxon>
        <taxon>Bacteroidota</taxon>
        <taxon>Cytophagia</taxon>
        <taxon>Cytophagales</taxon>
        <taxon>Cytophagaceae</taxon>
        <taxon>Siphonobacter</taxon>
    </lineage>
</organism>
<dbReference type="InterPro" id="IPR011042">
    <property type="entry name" value="6-blade_b-propeller_TolB-like"/>
</dbReference>
<feature type="chain" id="PRO_5015441291" description="SdiA-regulated family protein" evidence="5">
    <location>
        <begin position="23"/>
        <end position="305"/>
    </location>
</feature>
<evidence type="ECO:0000313" key="7">
    <source>
        <dbReference type="Proteomes" id="UP000239590"/>
    </source>
</evidence>
<dbReference type="Pfam" id="PF06977">
    <property type="entry name" value="SdiA-regulated"/>
    <property type="match status" value="1"/>
</dbReference>
<accession>A0A2S7IEI6</accession>
<protein>
    <recommendedName>
        <fullName evidence="8">SdiA-regulated family protein</fullName>
    </recommendedName>
</protein>
<keyword evidence="3" id="KW-1003">Cell membrane</keyword>
<name>A0A2S7IEI6_9BACT</name>
<keyword evidence="4" id="KW-0472">Membrane</keyword>
<dbReference type="EMBL" id="PTRA01000012">
    <property type="protein sequence ID" value="PQA52841.1"/>
    <property type="molecule type" value="Genomic_DNA"/>
</dbReference>
<dbReference type="PROSITE" id="PS51257">
    <property type="entry name" value="PROKAR_LIPOPROTEIN"/>
    <property type="match status" value="1"/>
</dbReference>
<evidence type="ECO:0008006" key="8">
    <source>
        <dbReference type="Google" id="ProtNLM"/>
    </source>
</evidence>
<proteinExistence type="inferred from homology"/>
<feature type="signal peptide" evidence="5">
    <location>
        <begin position="1"/>
        <end position="22"/>
    </location>
</feature>
<evidence type="ECO:0000256" key="1">
    <source>
        <dbReference type="ARBA" id="ARBA00004236"/>
    </source>
</evidence>
<evidence type="ECO:0000256" key="5">
    <source>
        <dbReference type="SAM" id="SignalP"/>
    </source>
</evidence>
<dbReference type="Gene3D" id="2.120.10.30">
    <property type="entry name" value="TolB, C-terminal domain"/>
    <property type="match status" value="1"/>
</dbReference>
<gene>
    <name evidence="6" type="ORF">C5O19_25510</name>
</gene>
<dbReference type="AlphaFoldDB" id="A0A2S7IEI6"/>
<comment type="subcellular location">
    <subcellularLocation>
        <location evidence="1">Cell membrane</location>
    </subcellularLocation>
</comment>
<comment type="similarity">
    <text evidence="2">Belongs to the YjiK family.</text>
</comment>
<evidence type="ECO:0000256" key="4">
    <source>
        <dbReference type="ARBA" id="ARBA00023136"/>
    </source>
</evidence>
<evidence type="ECO:0000313" key="6">
    <source>
        <dbReference type="EMBL" id="PQA52841.1"/>
    </source>
</evidence>
<reference evidence="7" key="1">
    <citation type="submission" date="2018-02" db="EMBL/GenBank/DDBJ databases">
        <title>Genome sequencing of Solimonas sp. HR-BB.</title>
        <authorList>
            <person name="Lee Y."/>
            <person name="Jeon C.O."/>
        </authorList>
    </citation>
    <scope>NUCLEOTIDE SEQUENCE [LARGE SCALE GENOMIC DNA]</scope>
    <source>
        <strain evidence="7">HR-U</strain>
    </source>
</reference>
<keyword evidence="5" id="KW-0732">Signal</keyword>
<dbReference type="GO" id="GO:0005886">
    <property type="term" value="C:plasma membrane"/>
    <property type="evidence" value="ECO:0007669"/>
    <property type="project" value="UniProtKB-SubCell"/>
</dbReference>
<dbReference type="OrthoDB" id="5292493at2"/>